<dbReference type="Proteomes" id="UP000187735">
    <property type="component" value="Chromosome"/>
</dbReference>
<protein>
    <recommendedName>
        <fullName evidence="2">NAD-dependent epimerase/dehydratase domain-containing protein</fullName>
    </recommendedName>
</protein>
<evidence type="ECO:0000256" key="1">
    <source>
        <dbReference type="SAM" id="MobiDB-lite"/>
    </source>
</evidence>
<dbReference type="OrthoDB" id="9808276at2"/>
<dbReference type="KEGG" id="fmr:Fuma_04965"/>
<dbReference type="InterPro" id="IPR051783">
    <property type="entry name" value="NAD(P)-dependent_oxidoreduct"/>
</dbReference>
<dbReference type="RefSeq" id="WP_077026492.1">
    <property type="nucleotide sequence ID" value="NZ_CP017641.1"/>
</dbReference>
<dbReference type="AlphaFoldDB" id="A0A1P8WMM5"/>
<evidence type="ECO:0000259" key="2">
    <source>
        <dbReference type="Pfam" id="PF01370"/>
    </source>
</evidence>
<proteinExistence type="predicted"/>
<sequence length="303" mass="33475">MTTPTLPARLVAGCGYLGHRVAASWHGQGYETHAITRSIDRAAAFRAEGLHPVQLDLADPKSDSLPEADVVLWAVGFDRDAGIPRERVWLDGLQWLTEHLSVAPRRFIYVSSTSVYGEGDRELVDESTATNPVTEGGLCCVKAEHLLRELCAKRHPETQVVVLRLAGIYGPDRLLRRVTDLQQQNPLPGDPDHWLNLIHVDDAVRMVNFAANAATVPDVINVVNQHTLTRQQYYTALAELVSAPPPVFQPANEVDATDQQRRRSRGGNKRVASAFREQFDVGFEFDNVATGLRDAVMRTSAPS</sequence>
<evidence type="ECO:0000313" key="4">
    <source>
        <dbReference type="Proteomes" id="UP000187735"/>
    </source>
</evidence>
<dbReference type="Gene3D" id="3.40.50.720">
    <property type="entry name" value="NAD(P)-binding Rossmann-like Domain"/>
    <property type="match status" value="1"/>
</dbReference>
<dbReference type="Pfam" id="PF01370">
    <property type="entry name" value="Epimerase"/>
    <property type="match status" value="1"/>
</dbReference>
<dbReference type="PANTHER" id="PTHR48079:SF6">
    <property type="entry name" value="NAD(P)-BINDING DOMAIN-CONTAINING PROTEIN-RELATED"/>
    <property type="match status" value="1"/>
</dbReference>
<dbReference type="SUPFAM" id="SSF51735">
    <property type="entry name" value="NAD(P)-binding Rossmann-fold domains"/>
    <property type="match status" value="1"/>
</dbReference>
<gene>
    <name evidence="3" type="ORF">Fuma_04965</name>
</gene>
<keyword evidence="4" id="KW-1185">Reference proteome</keyword>
<dbReference type="InterPro" id="IPR036291">
    <property type="entry name" value="NAD(P)-bd_dom_sf"/>
</dbReference>
<name>A0A1P8WMM5_9PLAN</name>
<evidence type="ECO:0000313" key="3">
    <source>
        <dbReference type="EMBL" id="APZ95309.1"/>
    </source>
</evidence>
<dbReference type="GO" id="GO:0005737">
    <property type="term" value="C:cytoplasm"/>
    <property type="evidence" value="ECO:0007669"/>
    <property type="project" value="TreeGrafter"/>
</dbReference>
<dbReference type="PANTHER" id="PTHR48079">
    <property type="entry name" value="PROTEIN YEEZ"/>
    <property type="match status" value="1"/>
</dbReference>
<dbReference type="InterPro" id="IPR001509">
    <property type="entry name" value="Epimerase_deHydtase"/>
</dbReference>
<organism evidence="3 4">
    <name type="scientific">Fuerstiella marisgermanici</name>
    <dbReference type="NCBI Taxonomy" id="1891926"/>
    <lineage>
        <taxon>Bacteria</taxon>
        <taxon>Pseudomonadati</taxon>
        <taxon>Planctomycetota</taxon>
        <taxon>Planctomycetia</taxon>
        <taxon>Planctomycetales</taxon>
        <taxon>Planctomycetaceae</taxon>
        <taxon>Fuerstiella</taxon>
    </lineage>
</organism>
<dbReference type="EMBL" id="CP017641">
    <property type="protein sequence ID" value="APZ95309.1"/>
    <property type="molecule type" value="Genomic_DNA"/>
</dbReference>
<accession>A0A1P8WMM5</accession>
<dbReference type="GO" id="GO:0004029">
    <property type="term" value="F:aldehyde dehydrogenase (NAD+) activity"/>
    <property type="evidence" value="ECO:0007669"/>
    <property type="project" value="TreeGrafter"/>
</dbReference>
<feature type="domain" description="NAD-dependent epimerase/dehydratase" evidence="2">
    <location>
        <begin position="10"/>
        <end position="222"/>
    </location>
</feature>
<reference evidence="3 4" key="1">
    <citation type="journal article" date="2016" name="Front. Microbiol.">
        <title>Fuerstia marisgermanicae gen. nov., sp. nov., an Unusual Member of the Phylum Planctomycetes from the German Wadden Sea.</title>
        <authorList>
            <person name="Kohn T."/>
            <person name="Heuer A."/>
            <person name="Jogler M."/>
            <person name="Vollmers J."/>
            <person name="Boedeker C."/>
            <person name="Bunk B."/>
            <person name="Rast P."/>
            <person name="Borchert D."/>
            <person name="Glockner I."/>
            <person name="Freese H.M."/>
            <person name="Klenk H.P."/>
            <person name="Overmann J."/>
            <person name="Kaster A.K."/>
            <person name="Rohde M."/>
            <person name="Wiegand S."/>
            <person name="Jogler C."/>
        </authorList>
    </citation>
    <scope>NUCLEOTIDE SEQUENCE [LARGE SCALE GENOMIC DNA]</scope>
    <source>
        <strain evidence="3 4">NH11</strain>
    </source>
</reference>
<feature type="region of interest" description="Disordered" evidence="1">
    <location>
        <begin position="248"/>
        <end position="271"/>
    </location>
</feature>
<dbReference type="STRING" id="1891926.Fuma_04965"/>
<dbReference type="CDD" id="cd05266">
    <property type="entry name" value="SDR_a4"/>
    <property type="match status" value="1"/>
</dbReference>